<dbReference type="InterPro" id="IPR036291">
    <property type="entry name" value="NAD(P)-bd_dom_sf"/>
</dbReference>
<dbReference type="RefSeq" id="WP_132280551.1">
    <property type="nucleotide sequence ID" value="NZ_SMGQ01000011.1"/>
</dbReference>
<dbReference type="EMBL" id="SMGQ01000011">
    <property type="protein sequence ID" value="TCK98273.1"/>
    <property type="molecule type" value="Genomic_DNA"/>
</dbReference>
<keyword evidence="5" id="KW-1185">Reference proteome</keyword>
<evidence type="ECO:0000256" key="2">
    <source>
        <dbReference type="ARBA" id="ARBA00023002"/>
    </source>
</evidence>
<gene>
    <name evidence="4" type="ORF">EDC19_0693</name>
</gene>
<dbReference type="SUPFAM" id="SSF51735">
    <property type="entry name" value="NAD(P)-binding Rossmann-fold domains"/>
    <property type="match status" value="1"/>
</dbReference>
<protein>
    <recommendedName>
        <fullName evidence="6">Short-subunit dehydrogenase</fullName>
    </recommendedName>
</protein>
<evidence type="ECO:0000256" key="1">
    <source>
        <dbReference type="ARBA" id="ARBA00006484"/>
    </source>
</evidence>
<evidence type="ECO:0008006" key="6">
    <source>
        <dbReference type="Google" id="ProtNLM"/>
    </source>
</evidence>
<evidence type="ECO:0000256" key="3">
    <source>
        <dbReference type="RuleBase" id="RU000363"/>
    </source>
</evidence>
<comment type="similarity">
    <text evidence="1 3">Belongs to the short-chain dehydrogenases/reductases (SDR) family.</text>
</comment>
<dbReference type="PRINTS" id="PR00081">
    <property type="entry name" value="GDHRDH"/>
</dbReference>
<dbReference type="PANTHER" id="PTHR42901">
    <property type="entry name" value="ALCOHOL DEHYDROGENASE"/>
    <property type="match status" value="1"/>
</dbReference>
<dbReference type="InterPro" id="IPR002347">
    <property type="entry name" value="SDR_fam"/>
</dbReference>
<proteinExistence type="inferred from homology"/>
<dbReference type="OrthoDB" id="9808814at2"/>
<name>A0A4R1N6L3_9FIRM</name>
<dbReference type="GO" id="GO:0016491">
    <property type="term" value="F:oxidoreductase activity"/>
    <property type="evidence" value="ECO:0007669"/>
    <property type="project" value="UniProtKB-KW"/>
</dbReference>
<evidence type="ECO:0000313" key="4">
    <source>
        <dbReference type="EMBL" id="TCK98273.1"/>
    </source>
</evidence>
<sequence length="258" mass="28839">MKIAVITGASSGLGKEFTKQISKKVKGLDELWIIARREEKLIQLKESIKHIKCRVMPLDLIQKESFVEYERLLEKYSPKICMLINNAGYGKIGSFETIDIDEQLNMIELNNKSIVKITRSSLPYLYNNARIIQVASSAGFMPQPGFSVYAATKAFVISFGRGLNQELKDKNIKITSVCPGPVRTEFFDVAGGDVSMSIKKMAMVEADQVVAKALKDSAKGKEISTYGTLMNAFKIVAKIVPHSLILKQVNYYNSRDKE</sequence>
<dbReference type="Proteomes" id="UP000294545">
    <property type="component" value="Unassembled WGS sequence"/>
</dbReference>
<dbReference type="Gene3D" id="3.40.50.720">
    <property type="entry name" value="NAD(P)-binding Rossmann-like Domain"/>
    <property type="match status" value="1"/>
</dbReference>
<keyword evidence="2" id="KW-0560">Oxidoreductase</keyword>
<dbReference type="AlphaFoldDB" id="A0A4R1N6L3"/>
<dbReference type="PANTHER" id="PTHR42901:SF1">
    <property type="entry name" value="ALCOHOL DEHYDROGENASE"/>
    <property type="match status" value="1"/>
</dbReference>
<organism evidence="4 5">
    <name type="scientific">Natranaerovirga hydrolytica</name>
    <dbReference type="NCBI Taxonomy" id="680378"/>
    <lineage>
        <taxon>Bacteria</taxon>
        <taxon>Bacillati</taxon>
        <taxon>Bacillota</taxon>
        <taxon>Clostridia</taxon>
        <taxon>Lachnospirales</taxon>
        <taxon>Natranaerovirgaceae</taxon>
        <taxon>Natranaerovirga</taxon>
    </lineage>
</organism>
<dbReference type="Pfam" id="PF00106">
    <property type="entry name" value="adh_short"/>
    <property type="match status" value="1"/>
</dbReference>
<comment type="caution">
    <text evidence="4">The sequence shown here is derived from an EMBL/GenBank/DDBJ whole genome shotgun (WGS) entry which is preliminary data.</text>
</comment>
<accession>A0A4R1N6L3</accession>
<reference evidence="4 5" key="1">
    <citation type="submission" date="2019-03" db="EMBL/GenBank/DDBJ databases">
        <title>Genomic Encyclopedia of Type Strains, Phase IV (KMG-IV): sequencing the most valuable type-strain genomes for metagenomic binning, comparative biology and taxonomic classification.</title>
        <authorList>
            <person name="Goeker M."/>
        </authorList>
    </citation>
    <scope>NUCLEOTIDE SEQUENCE [LARGE SCALE GENOMIC DNA]</scope>
    <source>
        <strain evidence="4 5">DSM 24176</strain>
    </source>
</reference>
<dbReference type="PRINTS" id="PR00080">
    <property type="entry name" value="SDRFAMILY"/>
</dbReference>
<dbReference type="PIRSF" id="PIRSF000126">
    <property type="entry name" value="11-beta-HSD1"/>
    <property type="match status" value="1"/>
</dbReference>
<evidence type="ECO:0000313" key="5">
    <source>
        <dbReference type="Proteomes" id="UP000294545"/>
    </source>
</evidence>